<evidence type="ECO:0000313" key="2">
    <source>
        <dbReference type="EMBL" id="OCK79662.1"/>
    </source>
</evidence>
<dbReference type="Gene3D" id="3.30.200.20">
    <property type="entry name" value="Phosphorylase Kinase, domain 1"/>
    <property type="match status" value="1"/>
</dbReference>
<dbReference type="Pfam" id="PF01636">
    <property type="entry name" value="APH"/>
    <property type="match status" value="1"/>
</dbReference>
<dbReference type="SUPFAM" id="SSF56112">
    <property type="entry name" value="Protein kinase-like (PK-like)"/>
    <property type="match status" value="1"/>
</dbReference>
<dbReference type="InterPro" id="IPR011009">
    <property type="entry name" value="Kinase-like_dom_sf"/>
</dbReference>
<sequence length="366" mass="39351">MPTRITNIPELEAYLTAKSIPYTSATLLTGGTANFVFRLTLPPTTPNGSSPSKPQTLIIKHSEPFIASNPSIPFPTARMDFEAHALQKIDAIMAAASTLPTTPPTVQPVELLAYDEENKTMQIADGGHRNLKDAYTDPDLDIVACGRHIGAWLAALHASTRGTDIGDNKVAKHIYRTSYRGLGGALSKLGNDGTAELGEAVDGEFGALLNTDDEVVCHGDFWPGNVLVGDAVHKAGVDLQLTIVDWEMVRRGTGATDVGQFAAEAFLLDRFRGNRGLRITFLTTYAEAAKEGLGEWKGKGKEFVTRTAVHWGTHVAFWPTRVAWGTEEETKELVRIGLGVIVAAKEGRWEGLGGSELFGGVEEALG</sequence>
<feature type="domain" description="Aminoglycoside phosphotransferase" evidence="1">
    <location>
        <begin position="89"/>
        <end position="288"/>
    </location>
</feature>
<name>A0A8E2E9A1_9PEZI</name>
<proteinExistence type="predicted"/>
<gene>
    <name evidence="2" type="ORF">K432DRAFT_435206</name>
</gene>
<organism evidence="2 3">
    <name type="scientific">Lepidopterella palustris CBS 459.81</name>
    <dbReference type="NCBI Taxonomy" id="1314670"/>
    <lineage>
        <taxon>Eukaryota</taxon>
        <taxon>Fungi</taxon>
        <taxon>Dikarya</taxon>
        <taxon>Ascomycota</taxon>
        <taxon>Pezizomycotina</taxon>
        <taxon>Dothideomycetes</taxon>
        <taxon>Pleosporomycetidae</taxon>
        <taxon>Mytilinidiales</taxon>
        <taxon>Argynnaceae</taxon>
        <taxon>Lepidopterella</taxon>
    </lineage>
</organism>
<accession>A0A8E2E9A1</accession>
<keyword evidence="3" id="KW-1185">Reference proteome</keyword>
<dbReference type="Proteomes" id="UP000250266">
    <property type="component" value="Unassembled WGS sequence"/>
</dbReference>
<dbReference type="InterPro" id="IPR002575">
    <property type="entry name" value="Aminoglycoside_PTrfase"/>
</dbReference>
<dbReference type="AlphaFoldDB" id="A0A8E2E9A1"/>
<dbReference type="OrthoDB" id="25129at2759"/>
<evidence type="ECO:0000313" key="3">
    <source>
        <dbReference type="Proteomes" id="UP000250266"/>
    </source>
</evidence>
<protein>
    <recommendedName>
        <fullName evidence="1">Aminoglycoside phosphotransferase domain-containing protein</fullName>
    </recommendedName>
</protein>
<evidence type="ECO:0000259" key="1">
    <source>
        <dbReference type="Pfam" id="PF01636"/>
    </source>
</evidence>
<reference evidence="2 3" key="1">
    <citation type="journal article" date="2016" name="Nat. Commun.">
        <title>Ectomycorrhizal ecology is imprinted in the genome of the dominant symbiotic fungus Cenococcum geophilum.</title>
        <authorList>
            <consortium name="DOE Joint Genome Institute"/>
            <person name="Peter M."/>
            <person name="Kohler A."/>
            <person name="Ohm R.A."/>
            <person name="Kuo A."/>
            <person name="Krutzmann J."/>
            <person name="Morin E."/>
            <person name="Arend M."/>
            <person name="Barry K.W."/>
            <person name="Binder M."/>
            <person name="Choi C."/>
            <person name="Clum A."/>
            <person name="Copeland A."/>
            <person name="Grisel N."/>
            <person name="Haridas S."/>
            <person name="Kipfer T."/>
            <person name="LaButti K."/>
            <person name="Lindquist E."/>
            <person name="Lipzen A."/>
            <person name="Maire R."/>
            <person name="Meier B."/>
            <person name="Mihaltcheva S."/>
            <person name="Molinier V."/>
            <person name="Murat C."/>
            <person name="Poggeler S."/>
            <person name="Quandt C.A."/>
            <person name="Sperisen C."/>
            <person name="Tritt A."/>
            <person name="Tisserant E."/>
            <person name="Crous P.W."/>
            <person name="Henrissat B."/>
            <person name="Nehls U."/>
            <person name="Egli S."/>
            <person name="Spatafora J.W."/>
            <person name="Grigoriev I.V."/>
            <person name="Martin F.M."/>
        </authorList>
    </citation>
    <scope>NUCLEOTIDE SEQUENCE [LARGE SCALE GENOMIC DNA]</scope>
    <source>
        <strain evidence="2 3">CBS 459.81</strain>
    </source>
</reference>
<dbReference type="EMBL" id="KV744993">
    <property type="protein sequence ID" value="OCK79662.1"/>
    <property type="molecule type" value="Genomic_DNA"/>
</dbReference>
<dbReference type="Gene3D" id="3.90.1200.10">
    <property type="match status" value="1"/>
</dbReference>